<dbReference type="Pfam" id="PF02518">
    <property type="entry name" value="HATPase_c"/>
    <property type="match status" value="1"/>
</dbReference>
<dbReference type="InterPro" id="IPR035965">
    <property type="entry name" value="PAS-like_dom_sf"/>
</dbReference>
<dbReference type="Gene3D" id="3.30.450.20">
    <property type="entry name" value="PAS domain"/>
    <property type="match status" value="2"/>
</dbReference>
<evidence type="ECO:0000256" key="2">
    <source>
        <dbReference type="ARBA" id="ARBA00012438"/>
    </source>
</evidence>
<comment type="catalytic activity">
    <reaction evidence="1">
        <text>ATP + protein L-histidine = ADP + protein N-phospho-L-histidine.</text>
        <dbReference type="EC" id="2.7.13.3"/>
    </reaction>
</comment>
<dbReference type="Pfam" id="PF00512">
    <property type="entry name" value="HisKA"/>
    <property type="match status" value="1"/>
</dbReference>
<dbReference type="InterPro" id="IPR003594">
    <property type="entry name" value="HATPase_dom"/>
</dbReference>
<dbReference type="InterPro" id="IPR036097">
    <property type="entry name" value="HisK_dim/P_sf"/>
</dbReference>
<dbReference type="AlphaFoldDB" id="A0A9X3F7S1"/>
<dbReference type="SUPFAM" id="SSF52172">
    <property type="entry name" value="CheY-like"/>
    <property type="match status" value="1"/>
</dbReference>
<dbReference type="NCBIfam" id="TIGR00229">
    <property type="entry name" value="sensory_box"/>
    <property type="match status" value="1"/>
</dbReference>
<evidence type="ECO:0000256" key="3">
    <source>
        <dbReference type="ARBA" id="ARBA00022553"/>
    </source>
</evidence>
<dbReference type="InterPro" id="IPR005467">
    <property type="entry name" value="His_kinase_dom"/>
</dbReference>
<proteinExistence type="predicted"/>
<feature type="modified residue" description="4-aspartylphosphate" evidence="6">
    <location>
        <position position="589"/>
    </location>
</feature>
<dbReference type="GO" id="GO:0005524">
    <property type="term" value="F:ATP binding"/>
    <property type="evidence" value="ECO:0007669"/>
    <property type="project" value="UniProtKB-KW"/>
</dbReference>
<keyword evidence="4" id="KW-0808">Transferase</keyword>
<dbReference type="SUPFAM" id="SSF47384">
    <property type="entry name" value="Homodimeric domain of signal transducing histidine kinase"/>
    <property type="match status" value="1"/>
</dbReference>
<dbReference type="PANTHER" id="PTHR43047:SF72">
    <property type="entry name" value="OSMOSENSING HISTIDINE PROTEIN KINASE SLN1"/>
    <property type="match status" value="1"/>
</dbReference>
<evidence type="ECO:0000313" key="9">
    <source>
        <dbReference type="EMBL" id="MCY1721307.1"/>
    </source>
</evidence>
<dbReference type="EC" id="2.7.13.3" evidence="2"/>
<dbReference type="Proteomes" id="UP001145087">
    <property type="component" value="Unassembled WGS sequence"/>
</dbReference>
<evidence type="ECO:0000256" key="1">
    <source>
        <dbReference type="ARBA" id="ARBA00000085"/>
    </source>
</evidence>
<keyword evidence="9" id="KW-0547">Nucleotide-binding</keyword>
<feature type="domain" description="Response regulatory" evidence="8">
    <location>
        <begin position="540"/>
        <end position="654"/>
    </location>
</feature>
<dbReference type="SMART" id="SM00387">
    <property type="entry name" value="HATPase_c"/>
    <property type="match status" value="1"/>
</dbReference>
<keyword evidence="9" id="KW-0067">ATP-binding</keyword>
<keyword evidence="3 6" id="KW-0597">Phosphoprotein</keyword>
<dbReference type="RefSeq" id="WP_343333638.1">
    <property type="nucleotide sequence ID" value="NZ_JAPOHD010000027.1"/>
</dbReference>
<keyword evidence="5" id="KW-0418">Kinase</keyword>
<dbReference type="InterPro" id="IPR001789">
    <property type="entry name" value="Sig_transdc_resp-reg_receiver"/>
</dbReference>
<feature type="domain" description="Histidine kinase" evidence="7">
    <location>
        <begin position="293"/>
        <end position="514"/>
    </location>
</feature>
<dbReference type="SUPFAM" id="SSF55874">
    <property type="entry name" value="ATPase domain of HSP90 chaperone/DNA topoisomerase II/histidine kinase"/>
    <property type="match status" value="1"/>
</dbReference>
<dbReference type="GO" id="GO:0000155">
    <property type="term" value="F:phosphorelay sensor kinase activity"/>
    <property type="evidence" value="ECO:0007669"/>
    <property type="project" value="InterPro"/>
</dbReference>
<dbReference type="InterPro" id="IPR004358">
    <property type="entry name" value="Sig_transdc_His_kin-like_C"/>
</dbReference>
<dbReference type="SMART" id="SM00388">
    <property type="entry name" value="HisKA"/>
    <property type="match status" value="1"/>
</dbReference>
<dbReference type="Gene3D" id="3.40.50.2300">
    <property type="match status" value="1"/>
</dbReference>
<dbReference type="InterPro" id="IPR000014">
    <property type="entry name" value="PAS"/>
</dbReference>
<dbReference type="PRINTS" id="PR00344">
    <property type="entry name" value="BCTRLSENSOR"/>
</dbReference>
<gene>
    <name evidence="9" type="ORF">OU798_13195</name>
</gene>
<dbReference type="PROSITE" id="PS50110">
    <property type="entry name" value="RESPONSE_REGULATORY"/>
    <property type="match status" value="1"/>
</dbReference>
<accession>A0A9X3F7S1</accession>
<keyword evidence="10" id="KW-1185">Reference proteome</keyword>
<dbReference type="SUPFAM" id="SSF55785">
    <property type="entry name" value="PYP-like sensor domain (PAS domain)"/>
    <property type="match status" value="2"/>
</dbReference>
<evidence type="ECO:0000256" key="4">
    <source>
        <dbReference type="ARBA" id="ARBA00022679"/>
    </source>
</evidence>
<sequence>MIKKDLVVLNYSDITECIQQRNEIEDNKKRLEEVEKLANFGYWEIDCETEVIKPSLGSKIIYGLTQNTVTLDEVREYTLPEDRGKVDESTTNLIQKGVSFNIKYKIRRPSDDAIRHIHTIAEFWEEKNMGYGIVLDITEAAVAHEALMENKEYLNLLFDNMNSAFGQHKIITDEKGEPVDYIFLDVNNKFEELTGLKKEQILNKTLRQVLPNAENSWIKRYGKVALTGKSTIFTDYSKDLDKYFEVAAFSPRREYFAVSFTDITNRKKTEMDLVAAKEKAIESDRLKTLFLANMSHEIRTPLNGILGFSSLLTSNGMDDEQRQYYGKIIENSGHRLMTVIDDIVNISMIQSNQLKIDNYEFDLVDLLEEIYVVYQKQNQEKLAQIDFKFVLSSDSKMILVYSDKDRIFQVLKNLLDNAFKFTKEGFIEFGIRKVEADEIQLYVRDSGIGIAESKQQVIFETFRQVEEGQGRKYDGSGLGLAIVSGILDKLKGSVSVTSALNKGTEFLVCFPRNEHKLSSYTIEMITPHRMDYEDVEQSKTIVSFEDDIPSAEFLGTVAEMVGCRHVNFVYPTQGLEYVRSNKVDLILMDVQLPEMDGYQVTQIIKAEFPEIPVIIQTAFVMQGDKEKAFSAGCDDYISKPISIDVFRKKIIKCLQEEY</sequence>
<evidence type="ECO:0000313" key="10">
    <source>
        <dbReference type="Proteomes" id="UP001145087"/>
    </source>
</evidence>
<dbReference type="Gene3D" id="1.10.287.130">
    <property type="match status" value="1"/>
</dbReference>
<dbReference type="InterPro" id="IPR011006">
    <property type="entry name" value="CheY-like_superfamily"/>
</dbReference>
<dbReference type="CDD" id="cd00082">
    <property type="entry name" value="HisKA"/>
    <property type="match status" value="1"/>
</dbReference>
<organism evidence="9 10">
    <name type="scientific">Draconibacterium aestuarii</name>
    <dbReference type="NCBI Taxonomy" id="2998507"/>
    <lineage>
        <taxon>Bacteria</taxon>
        <taxon>Pseudomonadati</taxon>
        <taxon>Bacteroidota</taxon>
        <taxon>Bacteroidia</taxon>
        <taxon>Marinilabiliales</taxon>
        <taxon>Prolixibacteraceae</taxon>
        <taxon>Draconibacterium</taxon>
    </lineage>
</organism>
<dbReference type="PROSITE" id="PS50109">
    <property type="entry name" value="HIS_KIN"/>
    <property type="match status" value="1"/>
</dbReference>
<dbReference type="PANTHER" id="PTHR43047">
    <property type="entry name" value="TWO-COMPONENT HISTIDINE PROTEIN KINASE"/>
    <property type="match status" value="1"/>
</dbReference>
<dbReference type="SMART" id="SM00448">
    <property type="entry name" value="REC"/>
    <property type="match status" value="1"/>
</dbReference>
<dbReference type="Pfam" id="PF00072">
    <property type="entry name" value="Response_reg"/>
    <property type="match status" value="1"/>
</dbReference>
<dbReference type="GO" id="GO:0005886">
    <property type="term" value="C:plasma membrane"/>
    <property type="evidence" value="ECO:0007669"/>
    <property type="project" value="TreeGrafter"/>
</dbReference>
<protein>
    <recommendedName>
        <fullName evidence="2">histidine kinase</fullName>
        <ecNumber evidence="2">2.7.13.3</ecNumber>
    </recommendedName>
</protein>
<dbReference type="GO" id="GO:0009927">
    <property type="term" value="F:histidine phosphotransfer kinase activity"/>
    <property type="evidence" value="ECO:0007669"/>
    <property type="project" value="TreeGrafter"/>
</dbReference>
<evidence type="ECO:0000256" key="6">
    <source>
        <dbReference type="PROSITE-ProRule" id="PRU00169"/>
    </source>
</evidence>
<dbReference type="Gene3D" id="3.30.565.10">
    <property type="entry name" value="Histidine kinase-like ATPase, C-terminal domain"/>
    <property type="match status" value="1"/>
</dbReference>
<reference evidence="9" key="1">
    <citation type="submission" date="2022-11" db="EMBL/GenBank/DDBJ databases">
        <title>Marilongibacter aestuarii gen. nov., sp. nov., isolated from tidal flat sediment.</title>
        <authorList>
            <person name="Jiayan W."/>
        </authorList>
    </citation>
    <scope>NUCLEOTIDE SEQUENCE</scope>
    <source>
        <strain evidence="9">Z1-6</strain>
    </source>
</reference>
<dbReference type="EMBL" id="JAPOHD010000027">
    <property type="protein sequence ID" value="MCY1721307.1"/>
    <property type="molecule type" value="Genomic_DNA"/>
</dbReference>
<dbReference type="InterPro" id="IPR003661">
    <property type="entry name" value="HisK_dim/P_dom"/>
</dbReference>
<name>A0A9X3F7S1_9BACT</name>
<evidence type="ECO:0000259" key="7">
    <source>
        <dbReference type="PROSITE" id="PS50109"/>
    </source>
</evidence>
<dbReference type="InterPro" id="IPR036890">
    <property type="entry name" value="HATPase_C_sf"/>
</dbReference>
<evidence type="ECO:0000256" key="5">
    <source>
        <dbReference type="ARBA" id="ARBA00022777"/>
    </source>
</evidence>
<evidence type="ECO:0000259" key="8">
    <source>
        <dbReference type="PROSITE" id="PS50110"/>
    </source>
</evidence>
<comment type="caution">
    <text evidence="9">The sequence shown here is derived from an EMBL/GenBank/DDBJ whole genome shotgun (WGS) entry which is preliminary data.</text>
</comment>